<dbReference type="InterPro" id="IPR029052">
    <property type="entry name" value="Metallo-depent_PP-like"/>
</dbReference>
<dbReference type="Gene3D" id="3.60.21.10">
    <property type="match status" value="1"/>
</dbReference>
<comment type="caution">
    <text evidence="2">The sequence shown here is derived from an EMBL/GenBank/DDBJ whole genome shotgun (WGS) entry which is preliminary data.</text>
</comment>
<sequence length="291" mass="32093">MISMTKKISRRSFLKKVAATVLGTGVLGVGGYSYARFIEPSQITLTEITYASTRLPMGFDGLTIAQFSDTHIGFQYTEKQLEKHIKKIQSCQPDMIIFTGDLLDKPNQYKKFPSLVASLSDLDAPLGKYAVYGNHDHGACGTDIYADIMTQSGFTLLRNEAISVPRNDDKIIISGVDDPSLGQPDFKPIEKAVGSESFHILLSHAPDLADIASTFDLQLSGHSHGGQIQLPLFGPLIVPPYAEKYIEGRYDVPIHNRDATIYVNRGLGTTRLPFRLLSIPEITLFTLRKTS</sequence>
<dbReference type="InterPro" id="IPR019546">
    <property type="entry name" value="TAT_signal_bac_arc"/>
</dbReference>
<dbReference type="Pfam" id="PF00149">
    <property type="entry name" value="Metallophos"/>
    <property type="match status" value="1"/>
</dbReference>
<feature type="domain" description="Calcineurin-like phosphoesterase" evidence="1">
    <location>
        <begin position="63"/>
        <end position="224"/>
    </location>
</feature>
<dbReference type="PANTHER" id="PTHR31302:SF25">
    <property type="entry name" value="PHOSPHOESTERASE"/>
    <property type="match status" value="1"/>
</dbReference>
<gene>
    <name evidence="2" type="ORF">AB1471_06725</name>
</gene>
<dbReference type="PROSITE" id="PS51318">
    <property type="entry name" value="TAT"/>
    <property type="match status" value="1"/>
</dbReference>
<dbReference type="SUPFAM" id="SSF56300">
    <property type="entry name" value="Metallo-dependent phosphatases"/>
    <property type="match status" value="1"/>
</dbReference>
<proteinExistence type="predicted"/>
<dbReference type="EMBL" id="JBFMIA010000003">
    <property type="protein sequence ID" value="MEW9501496.1"/>
    <property type="molecule type" value="Genomic_DNA"/>
</dbReference>
<evidence type="ECO:0000313" key="3">
    <source>
        <dbReference type="Proteomes" id="UP001556040"/>
    </source>
</evidence>
<evidence type="ECO:0000259" key="1">
    <source>
        <dbReference type="Pfam" id="PF00149"/>
    </source>
</evidence>
<name>A0ABV3Q2B7_9BACL</name>
<dbReference type="InterPro" id="IPR006311">
    <property type="entry name" value="TAT_signal"/>
</dbReference>
<evidence type="ECO:0000313" key="2">
    <source>
        <dbReference type="EMBL" id="MEW9501496.1"/>
    </source>
</evidence>
<accession>A0ABV3Q2B7</accession>
<keyword evidence="3" id="KW-1185">Reference proteome</keyword>
<dbReference type="CDD" id="cd07385">
    <property type="entry name" value="MPP_YkuE_C"/>
    <property type="match status" value="1"/>
</dbReference>
<dbReference type="PANTHER" id="PTHR31302">
    <property type="entry name" value="TRANSMEMBRANE PROTEIN WITH METALLOPHOSPHOESTERASE DOMAIN-RELATED"/>
    <property type="match status" value="1"/>
</dbReference>
<reference evidence="2 3" key="1">
    <citation type="journal article" date="1979" name="Int. J. Syst. Evol. Microbiol.">
        <title>Bacillus globisporus subsp. marinus subsp. nov.</title>
        <authorList>
            <person name="Liu H."/>
        </authorList>
    </citation>
    <scope>NUCLEOTIDE SEQUENCE [LARGE SCALE GENOMIC DNA]</scope>
    <source>
        <strain evidence="2 3">DSM 1297</strain>
    </source>
</reference>
<organism evidence="2 3">
    <name type="scientific">Jeotgalibacillus marinus</name>
    <dbReference type="NCBI Taxonomy" id="86667"/>
    <lineage>
        <taxon>Bacteria</taxon>
        <taxon>Bacillati</taxon>
        <taxon>Bacillota</taxon>
        <taxon>Bacilli</taxon>
        <taxon>Bacillales</taxon>
        <taxon>Caryophanaceae</taxon>
        <taxon>Jeotgalibacillus</taxon>
    </lineage>
</organism>
<dbReference type="RefSeq" id="WP_367778966.1">
    <property type="nucleotide sequence ID" value="NZ_JBFMIA010000003.1"/>
</dbReference>
<protein>
    <submittedName>
        <fullName evidence="2">Metallophosphoesterase</fullName>
    </submittedName>
</protein>
<dbReference type="InterPro" id="IPR051158">
    <property type="entry name" value="Metallophosphoesterase_sf"/>
</dbReference>
<dbReference type="Proteomes" id="UP001556040">
    <property type="component" value="Unassembled WGS sequence"/>
</dbReference>
<dbReference type="InterPro" id="IPR004843">
    <property type="entry name" value="Calcineurin-like_PHP"/>
</dbReference>
<dbReference type="NCBIfam" id="TIGR01409">
    <property type="entry name" value="TAT_signal_seq"/>
    <property type="match status" value="1"/>
</dbReference>